<dbReference type="InterPro" id="IPR000644">
    <property type="entry name" value="CBS_dom"/>
</dbReference>
<gene>
    <name evidence="3" type="ORF">EZS27_017279</name>
</gene>
<dbReference type="Pfam" id="PF00571">
    <property type="entry name" value="CBS"/>
    <property type="match status" value="1"/>
</dbReference>
<dbReference type="InterPro" id="IPR046342">
    <property type="entry name" value="CBS_dom_sf"/>
</dbReference>
<dbReference type="InterPro" id="IPR005835">
    <property type="entry name" value="NTP_transferase_dom"/>
</dbReference>
<dbReference type="SUPFAM" id="SSF53448">
    <property type="entry name" value="Nucleotide-diphospho-sugar transferases"/>
    <property type="match status" value="1"/>
</dbReference>
<sequence length="349" mass="40259">MDEKILKRRIEKKATLLQAMKQMDKERVKLLFIFDKENFIGIFTIGDIQRAILSKVSLNSHIYNHIDINKEYSFPNESLVDVKKKMIEMRTECMPIIDSKGQLIGAYFWEDIFGENQVPCFGKIDIPVVIMAGGKGTRLKPLTNIIPKPLLPIGDKTILEIILDKFTQAGCSKFYMSVNYKSGFLKYYLENIPINYDIIFFEENEPLGTIGSVSLLKDKITTPFFVSNCDILIEQDFREVYNYHVTNKNDITIVTAIKTHQIPYGVIEAGEYGLMTKLTEKPEFNYMINTGVYILQPDVINEIPHGKFYHITDLIDKIRKNGGHVGCFPISEKSWIDIGEWNEYLKLIR</sequence>
<protein>
    <submittedName>
        <fullName evidence="3">D-glycero-alpha-D-manno-heptose 1-phosphate guanylyltransferase</fullName>
        <ecNumber evidence="3">2.7.7.71</ecNumber>
    </submittedName>
</protein>
<dbReference type="Gene3D" id="3.10.580.10">
    <property type="entry name" value="CBS-domain"/>
    <property type="match status" value="1"/>
</dbReference>
<accession>A0A5J4RL81</accession>
<dbReference type="AlphaFoldDB" id="A0A5J4RL81"/>
<dbReference type="CDD" id="cd06426">
    <property type="entry name" value="NTP_transferase_like_2"/>
    <property type="match status" value="1"/>
</dbReference>
<dbReference type="Gene3D" id="3.90.550.10">
    <property type="entry name" value="Spore Coat Polysaccharide Biosynthesis Protein SpsA, Chain A"/>
    <property type="match status" value="1"/>
</dbReference>
<dbReference type="SUPFAM" id="SSF54631">
    <property type="entry name" value="CBS-domain pair"/>
    <property type="match status" value="1"/>
</dbReference>
<organism evidence="3">
    <name type="scientific">termite gut metagenome</name>
    <dbReference type="NCBI Taxonomy" id="433724"/>
    <lineage>
        <taxon>unclassified sequences</taxon>
        <taxon>metagenomes</taxon>
        <taxon>organismal metagenomes</taxon>
    </lineage>
</organism>
<dbReference type="GO" id="GO:0016779">
    <property type="term" value="F:nucleotidyltransferase activity"/>
    <property type="evidence" value="ECO:0007669"/>
    <property type="project" value="UniProtKB-KW"/>
</dbReference>
<feature type="domain" description="CBS" evidence="2">
    <location>
        <begin position="12"/>
        <end position="53"/>
    </location>
</feature>
<evidence type="ECO:0000259" key="2">
    <source>
        <dbReference type="Pfam" id="PF00571"/>
    </source>
</evidence>
<comment type="caution">
    <text evidence="3">The sequence shown here is derived from an EMBL/GenBank/DDBJ whole genome shotgun (WGS) entry which is preliminary data.</text>
</comment>
<dbReference type="CDD" id="cd02205">
    <property type="entry name" value="CBS_pair_SF"/>
    <property type="match status" value="1"/>
</dbReference>
<dbReference type="EC" id="2.7.7.71" evidence="3"/>
<feature type="domain" description="Nucleotidyl transferase" evidence="1">
    <location>
        <begin position="129"/>
        <end position="347"/>
    </location>
</feature>
<evidence type="ECO:0000313" key="3">
    <source>
        <dbReference type="EMBL" id="KAA6334399.1"/>
    </source>
</evidence>
<name>A0A5J4RL81_9ZZZZ</name>
<keyword evidence="3" id="KW-0548">Nucleotidyltransferase</keyword>
<dbReference type="PANTHER" id="PTHR22572">
    <property type="entry name" value="SUGAR-1-PHOSPHATE GUANYL TRANSFERASE"/>
    <property type="match status" value="1"/>
</dbReference>
<reference evidence="3" key="1">
    <citation type="submission" date="2019-03" db="EMBL/GenBank/DDBJ databases">
        <title>Single cell metagenomics reveals metabolic interactions within the superorganism composed of flagellate Streblomastix strix and complex community of Bacteroidetes bacteria on its surface.</title>
        <authorList>
            <person name="Treitli S.C."/>
            <person name="Kolisko M."/>
            <person name="Husnik F."/>
            <person name="Keeling P."/>
            <person name="Hampl V."/>
        </authorList>
    </citation>
    <scope>NUCLEOTIDE SEQUENCE</scope>
    <source>
        <strain evidence="3">STM</strain>
    </source>
</reference>
<proteinExistence type="predicted"/>
<dbReference type="EMBL" id="SNRY01001003">
    <property type="protein sequence ID" value="KAA6334399.1"/>
    <property type="molecule type" value="Genomic_DNA"/>
</dbReference>
<dbReference type="Pfam" id="PF00483">
    <property type="entry name" value="NTP_transferase"/>
    <property type="match status" value="1"/>
</dbReference>
<keyword evidence="3" id="KW-0808">Transferase</keyword>
<dbReference type="InterPro" id="IPR029044">
    <property type="entry name" value="Nucleotide-diphossugar_trans"/>
</dbReference>
<dbReference type="InterPro" id="IPR050486">
    <property type="entry name" value="Mannose-1P_guanyltransferase"/>
</dbReference>
<evidence type="ECO:0000259" key="1">
    <source>
        <dbReference type="Pfam" id="PF00483"/>
    </source>
</evidence>